<feature type="transmembrane region" description="Helical" evidence="1">
    <location>
        <begin position="81"/>
        <end position="103"/>
    </location>
</feature>
<feature type="transmembrane region" description="Helical" evidence="1">
    <location>
        <begin position="53"/>
        <end position="69"/>
    </location>
</feature>
<reference evidence="2 3" key="1">
    <citation type="submission" date="2021-02" db="EMBL/GenBank/DDBJ databases">
        <title>Activity-based single-cell genomes from oceanic crustal fluid captures similar information to metagenomic and metatranscriptomic surveys with orders of magnitude less sampling.</title>
        <authorList>
            <person name="D'Angelo T.S."/>
            <person name="Orcutt B.N."/>
        </authorList>
    </citation>
    <scope>NUCLEOTIDE SEQUENCE [LARGE SCALE GENOMIC DNA]</scope>
    <source>
        <strain evidence="2">AH-315-G07</strain>
    </source>
</reference>
<proteinExistence type="predicted"/>
<feature type="transmembrane region" description="Helical" evidence="1">
    <location>
        <begin position="322"/>
        <end position="341"/>
    </location>
</feature>
<feature type="transmembrane region" description="Helical" evidence="1">
    <location>
        <begin position="362"/>
        <end position="383"/>
    </location>
</feature>
<dbReference type="InterPro" id="IPR016024">
    <property type="entry name" value="ARM-type_fold"/>
</dbReference>
<feature type="transmembrane region" description="Helical" evidence="1">
    <location>
        <begin position="225"/>
        <end position="245"/>
    </location>
</feature>
<feature type="transmembrane region" description="Helical" evidence="1">
    <location>
        <begin position="109"/>
        <end position="133"/>
    </location>
</feature>
<accession>A0ABS3ARR9</accession>
<dbReference type="InterPro" id="IPR011989">
    <property type="entry name" value="ARM-like"/>
</dbReference>
<feature type="transmembrane region" description="Helical" evidence="1">
    <location>
        <begin position="297"/>
        <end position="316"/>
    </location>
</feature>
<dbReference type="EMBL" id="JAFITR010000052">
    <property type="protein sequence ID" value="MBN4067021.1"/>
    <property type="molecule type" value="Genomic_DNA"/>
</dbReference>
<evidence type="ECO:0000313" key="3">
    <source>
        <dbReference type="Proteomes" id="UP000722121"/>
    </source>
</evidence>
<protein>
    <recommendedName>
        <fullName evidence="4">ADP,ATP carrier protein</fullName>
    </recommendedName>
</protein>
<evidence type="ECO:0000313" key="2">
    <source>
        <dbReference type="EMBL" id="MBN4067021.1"/>
    </source>
</evidence>
<sequence length="683" mass="76182">MVYKLFNLYTGETKGTLFFALLAFLWSTAATCGVTLSDGLLLTHLGSSYYPKAYFVAAIVLFFVASLSLRHLSGHSVKRLLLLLVLIGIVGYSAFALVMGSGVGAGSSLFWISLKVFATVFEVVMITYCWTFIDQFYDLQDGKRLFALFSSATFLGSIASGAFIHQALAVIGVEGILFFVAGVLFVTFLWVIKINKTFSVLEDDTIGDDVVQEVGGILGILRLTLASPFSLVLMATTLLTQLLVIVTEYNYMHHFELAFGQEGDYVLLLFLAKCTAWLAFFNFVFNLFIYSRLAKRFGIYNIFFATPLFFLSFFFTGIFSSSLFLAITGLFIVEAGAYSFDDNNFNLLLSGVSSRLKAKVRVLVESFSEPMGMLLGSLLLMIVNGYSMVLGLALAFSALVVYLSLRVLYPKAIYRNLANNVIKNNGGELLEKWPESLHAEAREFFERSFLDGDGAVCTDVDALKQLLAEAASLCRVERRKWELAVAFMGKKVAPILVDLLNDSSLSEQSRLMAARSLQMIRPSKLCKQLLAVIRKEIDQAHFYFFHSHVIKESSCSITDVNRLKEVLLAAYHTSLNLVIHLLNLPGSVENTEVLTHSLRSPNQKIHSQAVETVGKMCDPKIFQQLEPLLDDRPLEHKLCLYRKSRREEFSLPELLDYIGVRPANLQELQVEGSELVTLTDLQA</sequence>
<comment type="caution">
    <text evidence="2">The sequence shown here is derived from an EMBL/GenBank/DDBJ whole genome shotgun (WGS) entry which is preliminary data.</text>
</comment>
<name>A0ABS3ARR9_9BACT</name>
<evidence type="ECO:0008006" key="4">
    <source>
        <dbReference type="Google" id="ProtNLM"/>
    </source>
</evidence>
<keyword evidence="1" id="KW-1133">Transmembrane helix</keyword>
<organism evidence="2 3">
    <name type="scientific">Simkania negevensis</name>
    <dbReference type="NCBI Taxonomy" id="83561"/>
    <lineage>
        <taxon>Bacteria</taxon>
        <taxon>Pseudomonadati</taxon>
        <taxon>Chlamydiota</taxon>
        <taxon>Chlamydiia</taxon>
        <taxon>Parachlamydiales</taxon>
        <taxon>Simkaniaceae</taxon>
        <taxon>Simkania</taxon>
    </lineage>
</organism>
<feature type="transmembrane region" description="Helical" evidence="1">
    <location>
        <begin position="170"/>
        <end position="192"/>
    </location>
</feature>
<feature type="transmembrane region" description="Helical" evidence="1">
    <location>
        <begin position="389"/>
        <end position="409"/>
    </location>
</feature>
<feature type="transmembrane region" description="Helical" evidence="1">
    <location>
        <begin position="265"/>
        <end position="285"/>
    </location>
</feature>
<dbReference type="Gene3D" id="1.25.10.10">
    <property type="entry name" value="Leucine-rich Repeat Variant"/>
    <property type="match status" value="1"/>
</dbReference>
<keyword evidence="3" id="KW-1185">Reference proteome</keyword>
<feature type="transmembrane region" description="Helical" evidence="1">
    <location>
        <begin position="145"/>
        <end position="164"/>
    </location>
</feature>
<evidence type="ECO:0000256" key="1">
    <source>
        <dbReference type="SAM" id="Phobius"/>
    </source>
</evidence>
<keyword evidence="1" id="KW-0472">Membrane</keyword>
<keyword evidence="1" id="KW-0812">Transmembrane</keyword>
<dbReference type="SUPFAM" id="SSF48371">
    <property type="entry name" value="ARM repeat"/>
    <property type="match status" value="1"/>
</dbReference>
<dbReference type="Proteomes" id="UP000722121">
    <property type="component" value="Unassembled WGS sequence"/>
</dbReference>
<gene>
    <name evidence="2" type="ORF">JYU14_02955</name>
</gene>